<organism evidence="1 2">
    <name type="scientific">Holdemanella biformis</name>
    <dbReference type="NCBI Taxonomy" id="1735"/>
    <lineage>
        <taxon>Bacteria</taxon>
        <taxon>Bacillati</taxon>
        <taxon>Bacillota</taxon>
        <taxon>Erysipelotrichia</taxon>
        <taxon>Erysipelotrichales</taxon>
        <taxon>Erysipelotrichaceae</taxon>
        <taxon>Holdemanella</taxon>
    </lineage>
</organism>
<evidence type="ECO:0000313" key="2">
    <source>
        <dbReference type="Proteomes" id="UP000285274"/>
    </source>
</evidence>
<comment type="caution">
    <text evidence="1">The sequence shown here is derived from an EMBL/GenBank/DDBJ whole genome shotgun (WGS) entry which is preliminary data.</text>
</comment>
<reference evidence="1 2" key="1">
    <citation type="submission" date="2018-08" db="EMBL/GenBank/DDBJ databases">
        <title>A genome reference for cultivated species of the human gut microbiota.</title>
        <authorList>
            <person name="Zou Y."/>
            <person name="Xue W."/>
            <person name="Luo G."/>
        </authorList>
    </citation>
    <scope>NUCLEOTIDE SEQUENCE [LARGE SCALE GENOMIC DNA]</scope>
    <source>
        <strain evidence="1 2">AF22-10AC</strain>
    </source>
</reference>
<proteinExistence type="predicted"/>
<dbReference type="AlphaFoldDB" id="A0A412J384"/>
<protein>
    <submittedName>
        <fullName evidence="1">Uncharacterized protein</fullName>
    </submittedName>
</protein>
<evidence type="ECO:0000313" key="1">
    <source>
        <dbReference type="EMBL" id="RGS46787.1"/>
    </source>
</evidence>
<dbReference type="EMBL" id="QRVM01000019">
    <property type="protein sequence ID" value="RGS46787.1"/>
    <property type="molecule type" value="Genomic_DNA"/>
</dbReference>
<gene>
    <name evidence="1" type="ORF">DWX92_05520</name>
</gene>
<sequence>MRGGCAMSEWWLFRNTRIENINEQYEIARKHLPDTNYWLGSEYNYFYIKCCDVTHSVYSDNDTLKGDISPRRPIQSGDTLYVANIYVLGGTLPTIQKTLKLLQDKQIHLRIPSLEYDDKDDTHDHELLSGTLSQIHHYRQTQPVEQSPGHRKASGRPKRRIALMSLQRREFDVVEQYCLHKITERQAMKLLTGKLPDKGPVTRYIFRKLVDEYRKMFPDSDEIDADQYNV</sequence>
<dbReference type="Proteomes" id="UP000285274">
    <property type="component" value="Unassembled WGS sequence"/>
</dbReference>
<accession>A0A412J384</accession>
<name>A0A412J384_9FIRM</name>